<dbReference type="EMBL" id="CP024201">
    <property type="protein sequence ID" value="ATQ41828.1"/>
    <property type="molecule type" value="Genomic_DNA"/>
</dbReference>
<protein>
    <recommendedName>
        <fullName evidence="2">Cyanovirin-N domain-containing protein</fullName>
    </recommendedName>
</protein>
<dbReference type="Proteomes" id="UP000228945">
    <property type="component" value="Chromosome"/>
</dbReference>
<feature type="region of interest" description="Disordered" evidence="1">
    <location>
        <begin position="164"/>
        <end position="183"/>
    </location>
</feature>
<name>A0A2D2AV06_9CAUL</name>
<dbReference type="KEGG" id="cmb:CSW64_05075"/>
<organism evidence="3 4">
    <name type="scientific">Caulobacter mirabilis</name>
    <dbReference type="NCBI Taxonomy" id="69666"/>
    <lineage>
        <taxon>Bacteria</taxon>
        <taxon>Pseudomonadati</taxon>
        <taxon>Pseudomonadota</taxon>
        <taxon>Alphaproteobacteria</taxon>
        <taxon>Caulobacterales</taxon>
        <taxon>Caulobacteraceae</taxon>
        <taxon>Caulobacter</taxon>
    </lineage>
</organism>
<feature type="domain" description="Cyanovirin-N" evidence="2">
    <location>
        <begin position="48"/>
        <end position="167"/>
    </location>
</feature>
<accession>A0A2D2AV06</accession>
<dbReference type="InterPro" id="IPR011058">
    <property type="entry name" value="Cyanovirin-N"/>
</dbReference>
<gene>
    <name evidence="3" type="ORF">CSW64_05075</name>
</gene>
<dbReference type="InterPro" id="IPR036673">
    <property type="entry name" value="Cyanovirin-N_sf"/>
</dbReference>
<dbReference type="SUPFAM" id="SSF51322">
    <property type="entry name" value="Cyanovirin-N"/>
    <property type="match status" value="3"/>
</dbReference>
<dbReference type="AlphaFoldDB" id="A0A2D2AV06"/>
<dbReference type="Pfam" id="PF08881">
    <property type="entry name" value="CVNH"/>
    <property type="match status" value="2"/>
</dbReference>
<evidence type="ECO:0000313" key="4">
    <source>
        <dbReference type="Proteomes" id="UP000228945"/>
    </source>
</evidence>
<reference evidence="3 4" key="1">
    <citation type="submission" date="2017-10" db="EMBL/GenBank/DDBJ databases">
        <title>Genome sequence of Caulobacter mirabilis FWC38.</title>
        <authorList>
            <person name="Fiebig A."/>
            <person name="Crosson S."/>
        </authorList>
    </citation>
    <scope>NUCLEOTIDE SEQUENCE [LARGE SCALE GENOMIC DNA]</scope>
    <source>
        <strain evidence="3 4">FWC 38</strain>
    </source>
</reference>
<dbReference type="OrthoDB" id="7186950at2"/>
<feature type="domain" description="Cyanovirin-N" evidence="2">
    <location>
        <begin position="180"/>
        <end position="293"/>
    </location>
</feature>
<dbReference type="PANTHER" id="PTHR42076:SF1">
    <property type="entry name" value="CYANOVIRIN-N DOMAIN-CONTAINING PROTEIN"/>
    <property type="match status" value="1"/>
</dbReference>
<evidence type="ECO:0000313" key="3">
    <source>
        <dbReference type="EMBL" id="ATQ41828.1"/>
    </source>
</evidence>
<proteinExistence type="predicted"/>
<keyword evidence="4" id="KW-1185">Reference proteome</keyword>
<evidence type="ECO:0000256" key="1">
    <source>
        <dbReference type="SAM" id="MobiDB-lite"/>
    </source>
</evidence>
<sequence length="430" mass="45069">MLASSARGGCKGEIEMRISLLTALVAAGASLLFAGAASAQGTSIPSGSYRSSCADIRAQFVSGTRLLTARCQTASGGWRNTSLRYDSCRGDIANNNGNLTCSQGGGGGGWDRPPSGSYQQSCRNTTMRGSTLSAQCQDARGGWQYSSINVDSCRGRDISNENGRLSCSSGGGGGRPPSGSYQQSCRDAYMNGSTLSARCQDGRGRWQTSSINVNECRGRDIANDNGRLSCSRGGGGGRPPSGSYEQSCRDAYMDGSTLSARCQDGRGRWQSSSINVNDCRGRDIANDNGRLTCSRGGGEDQIPNGSYIQTCRDAYVRNGILSAACRDPSGRYQNSSVSVASCRNRDIANVNGRLSCTGGGDGGGGGQVPNGSYHQTCSNAYMEGPVLRAQCKLTFGSRTKSTAIDTRICQGRDIYNLNGELMCDGRAGGR</sequence>
<dbReference type="PANTHER" id="PTHR42076">
    <property type="entry name" value="CYANOVIRIN-N HOMOLOG"/>
    <property type="match status" value="1"/>
</dbReference>
<dbReference type="SMART" id="SM01111">
    <property type="entry name" value="CVNH"/>
    <property type="match status" value="3"/>
</dbReference>
<evidence type="ECO:0000259" key="2">
    <source>
        <dbReference type="SMART" id="SM01111"/>
    </source>
</evidence>
<feature type="domain" description="Cyanovirin-N" evidence="2">
    <location>
        <begin position="306"/>
        <end position="423"/>
    </location>
</feature>
<dbReference type="Gene3D" id="2.30.60.10">
    <property type="entry name" value="Cyanovirin-N"/>
    <property type="match status" value="6"/>
</dbReference>